<comment type="similarity">
    <text evidence="2 4">Belongs to the class-III pyridoxal-phosphate-dependent aminotransferase family.</text>
</comment>
<dbReference type="InterPro" id="IPR049704">
    <property type="entry name" value="Aminotrans_3_PPA_site"/>
</dbReference>
<keyword evidence="6" id="KW-1185">Reference proteome</keyword>
<dbReference type="InterPro" id="IPR015422">
    <property type="entry name" value="PyrdxlP-dep_Trfase_small"/>
</dbReference>
<dbReference type="InterPro" id="IPR015424">
    <property type="entry name" value="PyrdxlP-dep_Trfase"/>
</dbReference>
<organism evidence="5 6">
    <name type="scientific">Pendulispora albinea</name>
    <dbReference type="NCBI Taxonomy" id="2741071"/>
    <lineage>
        <taxon>Bacteria</taxon>
        <taxon>Pseudomonadati</taxon>
        <taxon>Myxococcota</taxon>
        <taxon>Myxococcia</taxon>
        <taxon>Myxococcales</taxon>
        <taxon>Sorangiineae</taxon>
        <taxon>Pendulisporaceae</taxon>
        <taxon>Pendulispora</taxon>
    </lineage>
</organism>
<dbReference type="InterPro" id="IPR015421">
    <property type="entry name" value="PyrdxlP-dep_Trfase_major"/>
</dbReference>
<evidence type="ECO:0000313" key="5">
    <source>
        <dbReference type="EMBL" id="WXB15853.1"/>
    </source>
</evidence>
<dbReference type="GO" id="GO:0008483">
    <property type="term" value="F:transaminase activity"/>
    <property type="evidence" value="ECO:0007669"/>
    <property type="project" value="UniProtKB-KW"/>
</dbReference>
<reference evidence="5 6" key="1">
    <citation type="submission" date="2021-12" db="EMBL/GenBank/DDBJ databases">
        <title>Discovery of the Pendulisporaceae a myxobacterial family with distinct sporulation behavior and unique specialized metabolism.</title>
        <authorList>
            <person name="Garcia R."/>
            <person name="Popoff A."/>
            <person name="Bader C.D."/>
            <person name="Loehr J."/>
            <person name="Walesch S."/>
            <person name="Walt C."/>
            <person name="Boldt J."/>
            <person name="Bunk B."/>
            <person name="Haeckl F.J.F.P.J."/>
            <person name="Gunesch A.P."/>
            <person name="Birkelbach J."/>
            <person name="Nuebel U."/>
            <person name="Pietschmann T."/>
            <person name="Bach T."/>
            <person name="Mueller R."/>
        </authorList>
    </citation>
    <scope>NUCLEOTIDE SEQUENCE [LARGE SCALE GENOMIC DNA]</scope>
    <source>
        <strain evidence="5 6">MSr11954</strain>
    </source>
</reference>
<dbReference type="Proteomes" id="UP001370348">
    <property type="component" value="Chromosome"/>
</dbReference>
<dbReference type="PANTHER" id="PTHR43094">
    <property type="entry name" value="AMINOTRANSFERASE"/>
    <property type="match status" value="1"/>
</dbReference>
<sequence>MPHDHGAFAQRSKVLVPWAIQRGLNPPTVVRGEGCFFIDREGKRYLDLTSGFVAMPLGHGHPKVVEAIRAQAGRLCWTPSSFFNDVRAQYAEALARIAPWSQGSDEGARVHFASGGAEANDDMIKIVRLVTRRPKILCAYRAYHGSTIGASALTGVDRWRDPFPNLPGIVRFFAPYPYRSPFHASTPEEETERALAHLETILSHEGALNVAAIVLEPVTGSSGLVVYPPGYLAGLRALCDKHGILLAFDEVMTGFGRTGKSFAAVRLGVTPDLLSFAKGASGSYVPLGGVLVREKVASFFDREYFDVGHTHAGHVLGVAAGLATLHVFEEEGLFERAITLETWLREGLEALRARHPRIVGDVRGLGALFALELVSDPARKTPLVPWHHAQGSEPMKAFYGELLRQGVHAYGRYNIVLVAPPLTIARHELELGLRALDGALSAASRASSPSSAPVGRVANGGAA</sequence>
<dbReference type="Gene3D" id="3.40.640.10">
    <property type="entry name" value="Type I PLP-dependent aspartate aminotransferase-like (Major domain)"/>
    <property type="match status" value="1"/>
</dbReference>
<evidence type="ECO:0000256" key="1">
    <source>
        <dbReference type="ARBA" id="ARBA00001933"/>
    </source>
</evidence>
<evidence type="ECO:0000256" key="4">
    <source>
        <dbReference type="RuleBase" id="RU003560"/>
    </source>
</evidence>
<accession>A0ABZ2M1A4</accession>
<dbReference type="Pfam" id="PF00202">
    <property type="entry name" value="Aminotran_3"/>
    <property type="match status" value="1"/>
</dbReference>
<evidence type="ECO:0000256" key="2">
    <source>
        <dbReference type="ARBA" id="ARBA00008954"/>
    </source>
</evidence>
<dbReference type="EMBL" id="CP089984">
    <property type="protein sequence ID" value="WXB15853.1"/>
    <property type="molecule type" value="Genomic_DNA"/>
</dbReference>
<dbReference type="Gene3D" id="3.90.1150.10">
    <property type="entry name" value="Aspartate Aminotransferase, domain 1"/>
    <property type="match status" value="1"/>
</dbReference>
<dbReference type="NCBIfam" id="NF004718">
    <property type="entry name" value="PRK06062.1"/>
    <property type="match status" value="1"/>
</dbReference>
<protein>
    <submittedName>
        <fullName evidence="5">Aminotransferase class III-fold pyridoxal phosphate-dependent enzyme</fullName>
    </submittedName>
</protein>
<comment type="cofactor">
    <cofactor evidence="1">
        <name>pyridoxal 5'-phosphate</name>
        <dbReference type="ChEBI" id="CHEBI:597326"/>
    </cofactor>
</comment>
<dbReference type="PANTHER" id="PTHR43094:SF1">
    <property type="entry name" value="AMINOTRANSFERASE CLASS-III"/>
    <property type="match status" value="1"/>
</dbReference>
<dbReference type="RefSeq" id="WP_394825487.1">
    <property type="nucleotide sequence ID" value="NZ_CP089984.1"/>
</dbReference>
<gene>
    <name evidence="5" type="ORF">LZC94_00980</name>
</gene>
<dbReference type="SUPFAM" id="SSF53383">
    <property type="entry name" value="PLP-dependent transferases"/>
    <property type="match status" value="1"/>
</dbReference>
<keyword evidence="5" id="KW-0032">Aminotransferase</keyword>
<dbReference type="PROSITE" id="PS00600">
    <property type="entry name" value="AA_TRANSFER_CLASS_3"/>
    <property type="match status" value="1"/>
</dbReference>
<evidence type="ECO:0000313" key="6">
    <source>
        <dbReference type="Proteomes" id="UP001370348"/>
    </source>
</evidence>
<keyword evidence="5" id="KW-0808">Transferase</keyword>
<proteinExistence type="inferred from homology"/>
<keyword evidence="3 4" id="KW-0663">Pyridoxal phosphate</keyword>
<name>A0ABZ2M1A4_9BACT</name>
<dbReference type="CDD" id="cd00610">
    <property type="entry name" value="OAT_like"/>
    <property type="match status" value="1"/>
</dbReference>
<evidence type="ECO:0000256" key="3">
    <source>
        <dbReference type="ARBA" id="ARBA00022898"/>
    </source>
</evidence>
<dbReference type="InterPro" id="IPR005814">
    <property type="entry name" value="Aminotrans_3"/>
</dbReference>